<proteinExistence type="predicted"/>
<comment type="caution">
    <text evidence="1">The sequence shown here is derived from an EMBL/GenBank/DDBJ whole genome shotgun (WGS) entry which is preliminary data.</text>
</comment>
<dbReference type="EMBL" id="MIPY01000061">
    <property type="protein sequence ID" value="OES24450.1"/>
    <property type="molecule type" value="Genomic_DNA"/>
</dbReference>
<reference evidence="1 2" key="1">
    <citation type="submission" date="2016-09" db="EMBL/GenBank/DDBJ databases">
        <title>Draft Genome Sequence of four Alteromonas macleodii strains isolated from copper coupons and grown long-term at elevated copper levels.</title>
        <authorList>
            <person name="Cusick K."/>
            <person name="Dale J."/>
            <person name="Little B."/>
            <person name="Biffinger J."/>
        </authorList>
    </citation>
    <scope>NUCLEOTIDE SEQUENCE [LARGE SCALE GENOMIC DNA]</scope>
    <source>
        <strain evidence="1 2">KCP01</strain>
    </source>
</reference>
<sequence length="40" mass="4421">MLAIGELIPGLDWRGWFGEHVFAWTQAILTAPVILWSGAP</sequence>
<evidence type="ECO:0000313" key="2">
    <source>
        <dbReference type="Proteomes" id="UP000095392"/>
    </source>
</evidence>
<protein>
    <submittedName>
        <fullName evidence="1">Uncharacterized protein</fullName>
    </submittedName>
</protein>
<gene>
    <name evidence="1" type="ORF">BFV95_4717</name>
</gene>
<accession>A0AB36FLV1</accession>
<evidence type="ECO:0000313" key="1">
    <source>
        <dbReference type="EMBL" id="OES24450.1"/>
    </source>
</evidence>
<dbReference type="Proteomes" id="UP000095392">
    <property type="component" value="Unassembled WGS sequence"/>
</dbReference>
<organism evidence="1 2">
    <name type="scientific">Alteromonas macleodii</name>
    <name type="common">Pseudoalteromonas macleodii</name>
    <dbReference type="NCBI Taxonomy" id="28108"/>
    <lineage>
        <taxon>Bacteria</taxon>
        <taxon>Pseudomonadati</taxon>
        <taxon>Pseudomonadota</taxon>
        <taxon>Gammaproteobacteria</taxon>
        <taxon>Alteromonadales</taxon>
        <taxon>Alteromonadaceae</taxon>
        <taxon>Alteromonas/Salinimonas group</taxon>
        <taxon>Alteromonas</taxon>
    </lineage>
</organism>
<keyword evidence="2" id="KW-1185">Reference proteome</keyword>
<dbReference type="AlphaFoldDB" id="A0AB36FLV1"/>
<name>A0AB36FLV1_ALTMA</name>